<evidence type="ECO:0000256" key="2">
    <source>
        <dbReference type="ARBA" id="ARBA00010790"/>
    </source>
</evidence>
<evidence type="ECO:0000256" key="1">
    <source>
        <dbReference type="ARBA" id="ARBA00001974"/>
    </source>
</evidence>
<dbReference type="SUPFAM" id="SSF51905">
    <property type="entry name" value="FAD/NAD(P)-binding domain"/>
    <property type="match status" value="1"/>
</dbReference>
<evidence type="ECO:0000259" key="5">
    <source>
        <dbReference type="Pfam" id="PF00732"/>
    </source>
</evidence>
<evidence type="ECO:0000256" key="4">
    <source>
        <dbReference type="ARBA" id="ARBA00022827"/>
    </source>
</evidence>
<evidence type="ECO:0000259" key="6">
    <source>
        <dbReference type="Pfam" id="PF05199"/>
    </source>
</evidence>
<evidence type="ECO:0000256" key="3">
    <source>
        <dbReference type="ARBA" id="ARBA00022630"/>
    </source>
</evidence>
<organism evidence="7 8">
    <name type="scientific">Gigaspora margarita</name>
    <dbReference type="NCBI Taxonomy" id="4874"/>
    <lineage>
        <taxon>Eukaryota</taxon>
        <taxon>Fungi</taxon>
        <taxon>Fungi incertae sedis</taxon>
        <taxon>Mucoromycota</taxon>
        <taxon>Glomeromycotina</taxon>
        <taxon>Glomeromycetes</taxon>
        <taxon>Diversisporales</taxon>
        <taxon>Gigasporaceae</taxon>
        <taxon>Gigaspora</taxon>
    </lineage>
</organism>
<dbReference type="InterPro" id="IPR036043">
    <property type="entry name" value="Phosphoglycerate_kinase_sf"/>
</dbReference>
<keyword evidence="4" id="KW-0274">FAD</keyword>
<dbReference type="Pfam" id="PF00732">
    <property type="entry name" value="GMC_oxred_N"/>
    <property type="match status" value="1"/>
</dbReference>
<keyword evidence="3" id="KW-0285">Flavoprotein</keyword>
<sequence>MRHIDGATYSVDYVVIDGGSAGAIVAKNLATDFPDRTIVLVEAGSIAPPDNHTIWDPTQWVLVSKLDEFEWGYESVPQKGLNSRTILAKRAKGLGGCALHNAMVYVRGGCKGFDNWAHMGNEGWGYVDVKPYFEQVEKIIGLTIADTDPFIKDLTTACANLEINYNEDYNQNPDQVCISPFQFTIDEHGRRQTSANAFLDQPPQNLYILTQCLVEKIIVDSSKSAKGVIVHDKKRSCRFELHTSWRVILSAGVIGSPHILMLSGIGPRDELENVGIACLHHLPGVGKNLQDDLYVTAAFKSKKLMPNSTTEFSLAADTMPGMDLSPEKKPSYFLYPNIQLMKSKGTVTLKSSDPNDPPLIDPKYLSDATDIKDCIDALKLAIKIGTNMGLSAWYKETMLPSSSELEDYIRKTADTCDHHAGTCKMSPLSDPEAVVSSKLEVYGIKNLNIIDASIIPQTVSGNTAAATMMIAMKGSKMKKDKRKTILETKAILWNGPAGVFEFDKFMKSTLDAVIEVTKKGTTTIVGGGDTATAVAKWDAEDKISHVSTGGGASLELLEGKELPGVVALSTKYYYK</sequence>
<name>A0ABN7V4H0_GIGMA</name>
<accession>A0ABN7V4H0</accession>
<reference evidence="7 8" key="1">
    <citation type="submission" date="2021-06" db="EMBL/GenBank/DDBJ databases">
        <authorList>
            <person name="Kallberg Y."/>
            <person name="Tangrot J."/>
            <person name="Rosling A."/>
        </authorList>
    </citation>
    <scope>NUCLEOTIDE SEQUENCE [LARGE SCALE GENOMIC DNA]</scope>
    <source>
        <strain evidence="7 8">120-4 pot B 10/14</strain>
    </source>
</reference>
<keyword evidence="8" id="KW-1185">Reference proteome</keyword>
<gene>
    <name evidence="7" type="ORF">GMARGA_LOCUS14065</name>
</gene>
<dbReference type="PIRSF" id="PIRSF000137">
    <property type="entry name" value="Alcohol_oxidase"/>
    <property type="match status" value="1"/>
</dbReference>
<comment type="cofactor">
    <cofactor evidence="1">
        <name>FAD</name>
        <dbReference type="ChEBI" id="CHEBI:57692"/>
    </cofactor>
</comment>
<dbReference type="PANTHER" id="PTHR11552">
    <property type="entry name" value="GLUCOSE-METHANOL-CHOLINE GMC OXIDOREDUCTASE"/>
    <property type="match status" value="1"/>
</dbReference>
<dbReference type="EMBL" id="CAJVQB010009185">
    <property type="protein sequence ID" value="CAG8727531.1"/>
    <property type="molecule type" value="Genomic_DNA"/>
</dbReference>
<feature type="domain" description="Glucose-methanol-choline oxidoreductase N-terminal" evidence="5">
    <location>
        <begin position="11"/>
        <end position="292"/>
    </location>
</feature>
<dbReference type="InterPro" id="IPR012132">
    <property type="entry name" value="GMC_OxRdtase"/>
</dbReference>
<protein>
    <submittedName>
        <fullName evidence="7">11202_t:CDS:1</fullName>
    </submittedName>
</protein>
<dbReference type="InterPro" id="IPR000172">
    <property type="entry name" value="GMC_OxRdtase_N"/>
</dbReference>
<dbReference type="Proteomes" id="UP000789901">
    <property type="component" value="Unassembled WGS sequence"/>
</dbReference>
<comment type="caution">
    <text evidence="7">The sequence shown here is derived from an EMBL/GenBank/DDBJ whole genome shotgun (WGS) entry which is preliminary data.</text>
</comment>
<dbReference type="PANTHER" id="PTHR11552:SF147">
    <property type="entry name" value="CHOLINE DEHYDROGENASE, MITOCHONDRIAL"/>
    <property type="match status" value="1"/>
</dbReference>
<dbReference type="SUPFAM" id="SSF53748">
    <property type="entry name" value="Phosphoglycerate kinase"/>
    <property type="match status" value="1"/>
</dbReference>
<evidence type="ECO:0000313" key="8">
    <source>
        <dbReference type="Proteomes" id="UP000789901"/>
    </source>
</evidence>
<proteinExistence type="inferred from homology"/>
<feature type="domain" description="Glucose-methanol-choline oxidoreductase C-terminal" evidence="6">
    <location>
        <begin position="342"/>
        <end position="471"/>
    </location>
</feature>
<dbReference type="Gene3D" id="3.50.50.60">
    <property type="entry name" value="FAD/NAD(P)-binding domain"/>
    <property type="match status" value="1"/>
</dbReference>
<evidence type="ECO:0000313" key="7">
    <source>
        <dbReference type="EMBL" id="CAG8727531.1"/>
    </source>
</evidence>
<dbReference type="Pfam" id="PF05199">
    <property type="entry name" value="GMC_oxred_C"/>
    <property type="match status" value="1"/>
</dbReference>
<dbReference type="InterPro" id="IPR007867">
    <property type="entry name" value="GMC_OxRtase_C"/>
</dbReference>
<dbReference type="Gene3D" id="3.30.560.10">
    <property type="entry name" value="Glucose Oxidase, domain 3"/>
    <property type="match status" value="1"/>
</dbReference>
<dbReference type="InterPro" id="IPR036188">
    <property type="entry name" value="FAD/NAD-bd_sf"/>
</dbReference>
<comment type="similarity">
    <text evidence="2">Belongs to the GMC oxidoreductase family.</text>
</comment>
<dbReference type="SUPFAM" id="SSF54373">
    <property type="entry name" value="FAD-linked reductases, C-terminal domain"/>
    <property type="match status" value="1"/>
</dbReference>